<organism evidence="1 2">
    <name type="scientific">Helicobacter pylori</name>
    <name type="common">Campylobacter pylori</name>
    <dbReference type="NCBI Taxonomy" id="210"/>
    <lineage>
        <taxon>Bacteria</taxon>
        <taxon>Pseudomonadati</taxon>
        <taxon>Campylobacterota</taxon>
        <taxon>Epsilonproteobacteria</taxon>
        <taxon>Campylobacterales</taxon>
        <taxon>Helicobacteraceae</taxon>
        <taxon>Helicobacter</taxon>
    </lineage>
</organism>
<dbReference type="Proteomes" id="UP000220275">
    <property type="component" value="Unassembled WGS sequence"/>
</dbReference>
<dbReference type="EMBL" id="MBIS01000042">
    <property type="protein sequence ID" value="PDX17687.1"/>
    <property type="molecule type" value="Genomic_DNA"/>
</dbReference>
<dbReference type="Pfam" id="PF01856">
    <property type="entry name" value="HP_OMP"/>
    <property type="match status" value="1"/>
</dbReference>
<evidence type="ECO:0000313" key="1">
    <source>
        <dbReference type="EMBL" id="PDX17687.1"/>
    </source>
</evidence>
<evidence type="ECO:0008006" key="3">
    <source>
        <dbReference type="Google" id="ProtNLM"/>
    </source>
</evidence>
<dbReference type="AlphaFoldDB" id="A0A2A6XEU3"/>
<dbReference type="InterPro" id="IPR002718">
    <property type="entry name" value="OMP_Helicobacter"/>
</dbReference>
<name>A0A2A6XEU3_HELPX</name>
<reference evidence="1 2" key="1">
    <citation type="journal article" date="2017" name="Gut Pathog.">
        <title>Phylogenomics of Colombian Helicobacter pylori isolates.</title>
        <authorList>
            <person name="Gutierrez-Escobar A.J."/>
            <person name="Trujillo E."/>
            <person name="Acevedo O."/>
            <person name="Bravo M.M."/>
        </authorList>
    </citation>
    <scope>NUCLEOTIDE SEQUENCE [LARGE SCALE GENOMIC DNA]</scope>
    <source>
        <strain evidence="1 2">22346</strain>
    </source>
</reference>
<gene>
    <name evidence="1" type="ORF">BB413_07910</name>
</gene>
<proteinExistence type="predicted"/>
<evidence type="ECO:0000313" key="2">
    <source>
        <dbReference type="Proteomes" id="UP000220275"/>
    </source>
</evidence>
<sequence>MLVNIINDSITRKNNKLSVGLFGGIQLAGTTWLNSQYVNLTAFNNPYSAKVNTSNFQFLFNLGLRTNLATAKKKDSEHSAQHGIELGIKIPTITTNYYSFLGTQLQYRRLYSVYLNYVFAY</sequence>
<comment type="caution">
    <text evidence="1">The sequence shown here is derived from an EMBL/GenBank/DDBJ whole genome shotgun (WGS) entry which is preliminary data.</text>
</comment>
<protein>
    <recommendedName>
        <fullName evidence="3">Outer membrane protein</fullName>
    </recommendedName>
</protein>
<accession>A0A2A6XEU3</accession>